<dbReference type="Proteomes" id="UP000714275">
    <property type="component" value="Unassembled WGS sequence"/>
</dbReference>
<name>A0A9P6ZK83_9AGAM</name>
<dbReference type="GO" id="GO:0005634">
    <property type="term" value="C:nucleus"/>
    <property type="evidence" value="ECO:0007669"/>
    <property type="project" value="InterPro"/>
</dbReference>
<evidence type="ECO:0000256" key="4">
    <source>
        <dbReference type="ARBA" id="ARBA00022679"/>
    </source>
</evidence>
<dbReference type="InterPro" id="IPR050973">
    <property type="entry name" value="H3K9_Histone-Lys_N-MTase"/>
</dbReference>
<evidence type="ECO:0000259" key="10">
    <source>
        <dbReference type="PROSITE" id="PS50868"/>
    </source>
</evidence>
<organism evidence="11 12">
    <name type="scientific">Suillus placidus</name>
    <dbReference type="NCBI Taxonomy" id="48579"/>
    <lineage>
        <taxon>Eukaryota</taxon>
        <taxon>Fungi</taxon>
        <taxon>Dikarya</taxon>
        <taxon>Basidiomycota</taxon>
        <taxon>Agaricomycotina</taxon>
        <taxon>Agaricomycetes</taxon>
        <taxon>Agaricomycetidae</taxon>
        <taxon>Boletales</taxon>
        <taxon>Suillineae</taxon>
        <taxon>Suillaceae</taxon>
        <taxon>Suillus</taxon>
    </lineage>
</organism>
<feature type="domain" description="SET" evidence="8">
    <location>
        <begin position="190"/>
        <end position="320"/>
    </location>
</feature>
<evidence type="ECO:0000256" key="6">
    <source>
        <dbReference type="ARBA" id="ARBA00022723"/>
    </source>
</evidence>
<dbReference type="GO" id="GO:0005694">
    <property type="term" value="C:chromosome"/>
    <property type="evidence" value="ECO:0007669"/>
    <property type="project" value="UniProtKB-SubCell"/>
</dbReference>
<comment type="subcellular location">
    <subcellularLocation>
        <location evidence="1">Chromosome</location>
    </subcellularLocation>
</comment>
<reference evidence="11" key="1">
    <citation type="journal article" date="2020" name="New Phytol.">
        <title>Comparative genomics reveals dynamic genome evolution in host specialist ectomycorrhizal fungi.</title>
        <authorList>
            <person name="Lofgren L.A."/>
            <person name="Nguyen N.H."/>
            <person name="Vilgalys R."/>
            <person name="Ruytinx J."/>
            <person name="Liao H.L."/>
            <person name="Branco S."/>
            <person name="Kuo A."/>
            <person name="LaButti K."/>
            <person name="Lipzen A."/>
            <person name="Andreopoulos W."/>
            <person name="Pangilinan J."/>
            <person name="Riley R."/>
            <person name="Hundley H."/>
            <person name="Na H."/>
            <person name="Barry K."/>
            <person name="Grigoriev I.V."/>
            <person name="Stajich J.E."/>
            <person name="Kennedy P.G."/>
        </authorList>
    </citation>
    <scope>NUCLEOTIDE SEQUENCE</scope>
    <source>
        <strain evidence="11">DOB743</strain>
    </source>
</reference>
<keyword evidence="2" id="KW-0158">Chromosome</keyword>
<dbReference type="GO" id="GO:0046974">
    <property type="term" value="F:histone H3K9 methyltransferase activity"/>
    <property type="evidence" value="ECO:0007669"/>
    <property type="project" value="TreeGrafter"/>
</dbReference>
<evidence type="ECO:0000256" key="3">
    <source>
        <dbReference type="ARBA" id="ARBA00022603"/>
    </source>
</evidence>
<evidence type="ECO:0000256" key="5">
    <source>
        <dbReference type="ARBA" id="ARBA00022691"/>
    </source>
</evidence>
<dbReference type="GO" id="GO:0032259">
    <property type="term" value="P:methylation"/>
    <property type="evidence" value="ECO:0007669"/>
    <property type="project" value="UniProtKB-KW"/>
</dbReference>
<feature type="domain" description="Post-SET" evidence="10">
    <location>
        <begin position="338"/>
        <end position="354"/>
    </location>
</feature>
<dbReference type="InterPro" id="IPR046341">
    <property type="entry name" value="SET_dom_sf"/>
</dbReference>
<evidence type="ECO:0008006" key="13">
    <source>
        <dbReference type="Google" id="ProtNLM"/>
    </source>
</evidence>
<dbReference type="SMART" id="SM00468">
    <property type="entry name" value="PreSET"/>
    <property type="match status" value="1"/>
</dbReference>
<keyword evidence="6" id="KW-0479">Metal-binding</keyword>
<evidence type="ECO:0000313" key="11">
    <source>
        <dbReference type="EMBL" id="KAG1769298.1"/>
    </source>
</evidence>
<dbReference type="EMBL" id="JABBWD010000073">
    <property type="protein sequence ID" value="KAG1769298.1"/>
    <property type="molecule type" value="Genomic_DNA"/>
</dbReference>
<feature type="domain" description="Pre-SET" evidence="9">
    <location>
        <begin position="108"/>
        <end position="187"/>
    </location>
</feature>
<comment type="caution">
    <text evidence="11">The sequence shown here is derived from an EMBL/GenBank/DDBJ whole genome shotgun (WGS) entry which is preliminary data.</text>
</comment>
<sequence length="355" mass="39993">MGGYPVVTWNSYSRAQRLLPPKYRLAKDLPHELQDRVNALPQSYRDSPQAAVLFEAMIDEATDDELGAPPISVINEVTNEGAPPWEFVYTNQMWYGEGVPPPDIKNLKSCGCVGRCDPKSKTCGCAKRQHHHLKRYIANNTIPKTWNGVPFLYDAKGSLQYSEVPIFECNDFCGCDEDCPNRVVQRGRRYAINIKRTEFKGWGVFNGPKRIPKGSFMGIYAGELLTVEESDRRGALYNKFGRTYLFDIDFHYMGAVATYSVDAYHAGNFTRFLASINHSCDPNCEINPCYINEANIEKPLLTVFTTRDVEPFEELSFSYMGRIDDDTAKNAKKSNDAVYAECHCGSANCLGVLFS</sequence>
<dbReference type="PANTHER" id="PTHR46223:SF4">
    <property type="entry name" value="HISTONE-LYSINE N-METHYLTRANSFERASE-RELATED"/>
    <property type="match status" value="1"/>
</dbReference>
<dbReference type="PROSITE" id="PS50868">
    <property type="entry name" value="POST_SET"/>
    <property type="match status" value="1"/>
</dbReference>
<keyword evidence="4" id="KW-0808">Transferase</keyword>
<dbReference type="Gene3D" id="2.170.270.10">
    <property type="entry name" value="SET domain"/>
    <property type="match status" value="1"/>
</dbReference>
<keyword evidence="12" id="KW-1185">Reference proteome</keyword>
<dbReference type="SMART" id="SM00317">
    <property type="entry name" value="SET"/>
    <property type="match status" value="1"/>
</dbReference>
<dbReference type="OrthoDB" id="308383at2759"/>
<dbReference type="InterPro" id="IPR001214">
    <property type="entry name" value="SET_dom"/>
</dbReference>
<evidence type="ECO:0000259" key="9">
    <source>
        <dbReference type="PROSITE" id="PS50867"/>
    </source>
</evidence>
<gene>
    <name evidence="11" type="ORF">EV702DRAFT_1181818</name>
</gene>
<proteinExistence type="predicted"/>
<dbReference type="InterPro" id="IPR003616">
    <property type="entry name" value="Post-SET_dom"/>
</dbReference>
<dbReference type="GO" id="GO:0008270">
    <property type="term" value="F:zinc ion binding"/>
    <property type="evidence" value="ECO:0007669"/>
    <property type="project" value="InterPro"/>
</dbReference>
<evidence type="ECO:0000313" key="12">
    <source>
        <dbReference type="Proteomes" id="UP000714275"/>
    </source>
</evidence>
<evidence type="ECO:0000256" key="1">
    <source>
        <dbReference type="ARBA" id="ARBA00004286"/>
    </source>
</evidence>
<dbReference type="Pfam" id="PF00856">
    <property type="entry name" value="SET"/>
    <property type="match status" value="1"/>
</dbReference>
<protein>
    <recommendedName>
        <fullName evidence="13">SET domain-containing protein</fullName>
    </recommendedName>
</protein>
<evidence type="ECO:0000256" key="2">
    <source>
        <dbReference type="ARBA" id="ARBA00022454"/>
    </source>
</evidence>
<keyword evidence="5" id="KW-0949">S-adenosyl-L-methionine</keyword>
<dbReference type="Pfam" id="PF05033">
    <property type="entry name" value="Pre-SET"/>
    <property type="match status" value="1"/>
</dbReference>
<accession>A0A9P6ZK83</accession>
<evidence type="ECO:0000259" key="8">
    <source>
        <dbReference type="PROSITE" id="PS50280"/>
    </source>
</evidence>
<dbReference type="PANTHER" id="PTHR46223">
    <property type="entry name" value="HISTONE-LYSINE N-METHYLTRANSFERASE SUV39H"/>
    <property type="match status" value="1"/>
</dbReference>
<evidence type="ECO:0000256" key="7">
    <source>
        <dbReference type="ARBA" id="ARBA00022833"/>
    </source>
</evidence>
<keyword evidence="3" id="KW-0489">Methyltransferase</keyword>
<keyword evidence="7" id="KW-0862">Zinc</keyword>
<dbReference type="PROSITE" id="PS50280">
    <property type="entry name" value="SET"/>
    <property type="match status" value="1"/>
</dbReference>
<dbReference type="InterPro" id="IPR007728">
    <property type="entry name" value="Pre-SET_dom"/>
</dbReference>
<dbReference type="AlphaFoldDB" id="A0A9P6ZK83"/>
<dbReference type="PROSITE" id="PS50867">
    <property type="entry name" value="PRE_SET"/>
    <property type="match status" value="1"/>
</dbReference>
<dbReference type="SUPFAM" id="SSF82199">
    <property type="entry name" value="SET domain"/>
    <property type="match status" value="1"/>
</dbReference>